<feature type="region of interest" description="Disordered" evidence="4">
    <location>
        <begin position="144"/>
        <end position="269"/>
    </location>
</feature>
<dbReference type="PANTHER" id="PTHR33662:SF3">
    <property type="entry name" value="FIBROUS SHEATH CABYR-BINDING PROTEIN-LIKE-RELATED"/>
    <property type="match status" value="1"/>
</dbReference>
<comment type="subcellular location">
    <subcellularLocation>
        <location evidence="1">Cytoplasm</location>
    </subcellularLocation>
</comment>
<dbReference type="Pfam" id="PF16218">
    <property type="entry name" value="Peptidase_C101"/>
    <property type="match status" value="1"/>
</dbReference>
<reference evidence="5 6" key="1">
    <citation type="journal article" date="2019" name="Mol. Ecol. Resour.">
        <title>Chromosome-level genome assembly of Triplophysa tibetana, a fish adapted to the harsh high-altitude environment of the Tibetan Plateau.</title>
        <authorList>
            <person name="Yang X."/>
            <person name="Liu H."/>
            <person name="Ma Z."/>
            <person name="Zou Y."/>
            <person name="Zou M."/>
            <person name="Mao Y."/>
            <person name="Li X."/>
            <person name="Wang H."/>
            <person name="Chen T."/>
            <person name="Wang W."/>
            <person name="Yang R."/>
        </authorList>
    </citation>
    <scope>NUCLEOTIDE SEQUENCE [LARGE SCALE GENOMIC DNA]</scope>
    <source>
        <strain evidence="5">TTIB1903HZAU</strain>
        <tissue evidence="5">Muscle</tissue>
    </source>
</reference>
<dbReference type="Proteomes" id="UP000324632">
    <property type="component" value="Chromosome 22"/>
</dbReference>
<keyword evidence="3" id="KW-0963">Cytoplasm</keyword>
<feature type="region of interest" description="Disordered" evidence="4">
    <location>
        <begin position="405"/>
        <end position="544"/>
    </location>
</feature>
<proteinExistence type="inferred from homology"/>
<evidence type="ECO:0000256" key="3">
    <source>
        <dbReference type="ARBA" id="ARBA00022490"/>
    </source>
</evidence>
<dbReference type="GO" id="GO:0005737">
    <property type="term" value="C:cytoplasm"/>
    <property type="evidence" value="ECO:0007669"/>
    <property type="project" value="UniProtKB-SubCell"/>
</dbReference>
<dbReference type="InterPro" id="IPR023235">
    <property type="entry name" value="FAM105"/>
</dbReference>
<comment type="similarity">
    <text evidence="2">Belongs to the peptidase C65 family. Otulin subfamily.</text>
</comment>
<sequence>MGNCCTKFCGQKNPCDHTVDETKGLLHSSESKTSTKAGTEPCTSPISDDEKGHEEETKPELDESVTITKQPLVAVTLKAQSCYSSQIVVLQTEYSQSSEGLPNASVETTEAPGEAECLAIETKTEAGQEIPNITAEASVYAPAQAVDSQAKMEPEGQHGSPERVDNAPAGVSATSPDSTLAPVKEAPAVDTPVEEATLPAQTEPEKSPELKPEAHVTDEKETLQTEEQPLSDITEEKHEDVHNAGDVSVTNSSTRPDSLTSGHSNDLDGIEKSVTIVTGEDITIESAAIVKKPSEIARSDMDKILQETSEGSETQEYIEQVSSPVVDVTNGLSPDVENGLVKESSNLGIENETHADVTVVEEVPQIEDAVQKPNEEPGDIESEELLSIQSTNTDSTIEVDVPEVMNSVTNQEKNEKIVQQVQEAAEPTQNGLNSTSASEASTPVEKTISFEQNSESVAVEAPEVKCEVIELKEEKSPEPKEAKSPEPHDGAEPEPQQGEEETEKQEEDIEKQEQEEEQQEDKEQKEQANVAEEKEGAENNATQKAEILFSSEKVEVRLIPVTSEGSVEELHKLDDSADLYLGEEETELGASKDKPSKALLELTIPGVESRSSLAPAVDILAYSEREWKGNTAKSALIRKGYTEMSRSFISLKQVRGDNYCALRATLYQVLATSTKMPIWLQDEDFLSLPDIIEARKHLIGGWVFPPVCTWGSEKNSVERLKHYLNLLKKKWEAAAACETPEDRQSVCERVFQGGEEEYGLLEALKFLMLAKAIELHGNMTEDQEVPVFCWLLFARDTSENPQTLLANHLSQIGISGGVEQHTIQAFRLYMTETVEFVTHYPDDHKQEWPCVCIVTEDDRHYNVPVRRTAQHQQ</sequence>
<feature type="compositionally biased region" description="Polar residues" evidence="4">
    <location>
        <begin position="406"/>
        <end position="441"/>
    </location>
</feature>
<protein>
    <submittedName>
        <fullName evidence="5">Ubiquitin thioesterase otulin</fullName>
    </submittedName>
</protein>
<name>A0A5A9N576_9TELE</name>
<dbReference type="PANTHER" id="PTHR33662">
    <property type="entry name" value="OTU DEUBIQUITINASE WITH LINEAR LINKAGE-SPECIFICITY A-RELATED"/>
    <property type="match status" value="1"/>
</dbReference>
<evidence type="ECO:0000256" key="4">
    <source>
        <dbReference type="SAM" id="MobiDB-lite"/>
    </source>
</evidence>
<dbReference type="GO" id="GO:0004843">
    <property type="term" value="F:cysteine-type deubiquitinase activity"/>
    <property type="evidence" value="ECO:0007669"/>
    <property type="project" value="TreeGrafter"/>
</dbReference>
<evidence type="ECO:0000313" key="5">
    <source>
        <dbReference type="EMBL" id="KAA0704860.1"/>
    </source>
</evidence>
<comment type="caution">
    <text evidence="5">The sequence shown here is derived from an EMBL/GenBank/DDBJ whole genome shotgun (WGS) entry which is preliminary data.</text>
</comment>
<feature type="compositionally biased region" description="Polar residues" evidence="4">
    <location>
        <begin position="31"/>
        <end position="46"/>
    </location>
</feature>
<dbReference type="GO" id="GO:1990108">
    <property type="term" value="P:protein linear deubiquitination"/>
    <property type="evidence" value="ECO:0007669"/>
    <property type="project" value="TreeGrafter"/>
</dbReference>
<feature type="compositionally biased region" description="Basic and acidic residues" evidence="4">
    <location>
        <begin position="521"/>
        <end position="537"/>
    </location>
</feature>
<dbReference type="EMBL" id="SOYY01000022">
    <property type="protein sequence ID" value="KAA0704860.1"/>
    <property type="molecule type" value="Genomic_DNA"/>
</dbReference>
<gene>
    <name evidence="5" type="ORF">E1301_Tti000825</name>
</gene>
<feature type="compositionally biased region" description="Basic and acidic residues" evidence="4">
    <location>
        <begin position="48"/>
        <end position="61"/>
    </location>
</feature>
<feature type="compositionally biased region" description="Polar residues" evidence="4">
    <location>
        <begin position="248"/>
        <end position="264"/>
    </location>
</feature>
<feature type="compositionally biased region" description="Basic and acidic residues" evidence="4">
    <location>
        <begin position="234"/>
        <end position="243"/>
    </location>
</feature>
<feature type="compositionally biased region" description="Basic and acidic residues" evidence="4">
    <location>
        <begin position="462"/>
        <end position="491"/>
    </location>
</feature>
<dbReference type="AlphaFoldDB" id="A0A5A9N576"/>
<evidence type="ECO:0000313" key="6">
    <source>
        <dbReference type="Proteomes" id="UP000324632"/>
    </source>
</evidence>
<evidence type="ECO:0000256" key="2">
    <source>
        <dbReference type="ARBA" id="ARBA00010267"/>
    </source>
</evidence>
<feature type="region of interest" description="Disordered" evidence="4">
    <location>
        <begin position="12"/>
        <end position="64"/>
    </location>
</feature>
<feature type="compositionally biased region" description="Basic and acidic residues" evidence="4">
    <location>
        <begin position="203"/>
        <end position="223"/>
    </location>
</feature>
<accession>A0A5A9N576</accession>
<keyword evidence="6" id="KW-1185">Reference proteome</keyword>
<evidence type="ECO:0000256" key="1">
    <source>
        <dbReference type="ARBA" id="ARBA00004496"/>
    </source>
</evidence>
<feature type="compositionally biased region" description="Acidic residues" evidence="4">
    <location>
        <begin position="497"/>
        <end position="520"/>
    </location>
</feature>
<feature type="compositionally biased region" description="Basic and acidic residues" evidence="4">
    <location>
        <begin position="14"/>
        <end position="24"/>
    </location>
</feature>
<organism evidence="5 6">
    <name type="scientific">Triplophysa tibetana</name>
    <dbReference type="NCBI Taxonomy" id="1572043"/>
    <lineage>
        <taxon>Eukaryota</taxon>
        <taxon>Metazoa</taxon>
        <taxon>Chordata</taxon>
        <taxon>Craniata</taxon>
        <taxon>Vertebrata</taxon>
        <taxon>Euteleostomi</taxon>
        <taxon>Actinopterygii</taxon>
        <taxon>Neopterygii</taxon>
        <taxon>Teleostei</taxon>
        <taxon>Ostariophysi</taxon>
        <taxon>Cypriniformes</taxon>
        <taxon>Nemacheilidae</taxon>
        <taxon>Triplophysa</taxon>
    </lineage>
</organism>
<dbReference type="PRINTS" id="PR02055">
    <property type="entry name" value="PROTEINF105"/>
</dbReference>
<feature type="compositionally biased region" description="Basic and acidic residues" evidence="4">
    <location>
        <begin position="150"/>
        <end position="165"/>
    </location>
</feature>